<evidence type="ECO:0000256" key="5">
    <source>
        <dbReference type="ARBA" id="ARBA00023242"/>
    </source>
</evidence>
<sequence length="158" mass="16876">MSFGIEAAEEFSIPQVQFWTASACSFMGYLHFSELTRRGLIRSIQRALKEHQSVSKCPFRKKHFKTGARITVTVSSKKMLKLHAIDDTMPVTPGIQVVEVTAPATAENYSEVVAAVSSFCEYLAPLLHLSKPGVSAGVVPTAAAAAASLMSDGGGTTL</sequence>
<dbReference type="InterPro" id="IPR019095">
    <property type="entry name" value="Mediator_Med18"/>
</dbReference>
<dbReference type="EMBL" id="JACEGQ020000005">
    <property type="protein sequence ID" value="KAH8507749.1"/>
    <property type="molecule type" value="Genomic_DNA"/>
</dbReference>
<comment type="caution">
    <text evidence="6">The sequence shown here is derived from an EMBL/GenBank/DDBJ whole genome shotgun (WGS) entry which is preliminary data.</text>
</comment>
<dbReference type="GO" id="GO:0006357">
    <property type="term" value="P:regulation of transcription by RNA polymerase II"/>
    <property type="evidence" value="ECO:0007669"/>
    <property type="project" value="InterPro"/>
</dbReference>
<organism evidence="6 7">
    <name type="scientific">Populus deltoides</name>
    <name type="common">Eastern poplar</name>
    <name type="synonym">Eastern cottonwood</name>
    <dbReference type="NCBI Taxonomy" id="3696"/>
    <lineage>
        <taxon>Eukaryota</taxon>
        <taxon>Viridiplantae</taxon>
        <taxon>Streptophyta</taxon>
        <taxon>Embryophyta</taxon>
        <taxon>Tracheophyta</taxon>
        <taxon>Spermatophyta</taxon>
        <taxon>Magnoliopsida</taxon>
        <taxon>eudicotyledons</taxon>
        <taxon>Gunneridae</taxon>
        <taxon>Pentapetalae</taxon>
        <taxon>rosids</taxon>
        <taxon>fabids</taxon>
        <taxon>Malpighiales</taxon>
        <taxon>Salicaceae</taxon>
        <taxon>Saliceae</taxon>
        <taxon>Populus</taxon>
    </lineage>
</organism>
<dbReference type="GO" id="GO:0016592">
    <property type="term" value="C:mediator complex"/>
    <property type="evidence" value="ECO:0007669"/>
    <property type="project" value="InterPro"/>
</dbReference>
<evidence type="ECO:0000256" key="4">
    <source>
        <dbReference type="ARBA" id="ARBA00023163"/>
    </source>
</evidence>
<protein>
    <submittedName>
        <fullName evidence="6">Uncharacterized protein</fullName>
    </submittedName>
</protein>
<evidence type="ECO:0000256" key="1">
    <source>
        <dbReference type="ARBA" id="ARBA00004123"/>
    </source>
</evidence>
<dbReference type="GO" id="GO:0003712">
    <property type="term" value="F:transcription coregulator activity"/>
    <property type="evidence" value="ECO:0007669"/>
    <property type="project" value="InterPro"/>
</dbReference>
<dbReference type="GO" id="GO:0006369">
    <property type="term" value="P:termination of RNA polymerase II transcription"/>
    <property type="evidence" value="ECO:0007669"/>
    <property type="project" value="TreeGrafter"/>
</dbReference>
<gene>
    <name evidence="6" type="ORF">H0E87_010054</name>
</gene>
<dbReference type="PANTHER" id="PTHR13321:SF2">
    <property type="entry name" value="MEDIATOR OF RNA POLYMERASE II TRANSCRIPTION SUBUNIT 18"/>
    <property type="match status" value="1"/>
</dbReference>
<dbReference type="GO" id="GO:0070847">
    <property type="term" value="C:core mediator complex"/>
    <property type="evidence" value="ECO:0007669"/>
    <property type="project" value="TreeGrafter"/>
</dbReference>
<evidence type="ECO:0000256" key="3">
    <source>
        <dbReference type="ARBA" id="ARBA00023015"/>
    </source>
</evidence>
<dbReference type="Gene3D" id="3.40.50.2000">
    <property type="entry name" value="Glycogen Phosphorylase B"/>
    <property type="match status" value="1"/>
</dbReference>
<comment type="similarity">
    <text evidence="2">Belongs to the Mediator complex subunit 18 family.</text>
</comment>
<reference evidence="6" key="1">
    <citation type="journal article" date="2021" name="J. Hered.">
        <title>Genome Assembly of Salicaceae Populus deltoides (Eastern Cottonwood) I-69 Based on Nanopore Sequencing and Hi-C Technologies.</title>
        <authorList>
            <person name="Bai S."/>
            <person name="Wu H."/>
            <person name="Zhang J."/>
            <person name="Pan Z."/>
            <person name="Zhao W."/>
            <person name="Li Z."/>
            <person name="Tong C."/>
        </authorList>
    </citation>
    <scope>NUCLEOTIDE SEQUENCE</scope>
    <source>
        <tissue evidence="6">Leaf</tissue>
    </source>
</reference>
<keyword evidence="5" id="KW-0539">Nucleus</keyword>
<proteinExistence type="inferred from homology"/>
<comment type="subcellular location">
    <subcellularLocation>
        <location evidence="1">Nucleus</location>
    </subcellularLocation>
</comment>
<evidence type="ECO:0000313" key="7">
    <source>
        <dbReference type="Proteomes" id="UP000807159"/>
    </source>
</evidence>
<accession>A0A8T2YRP4</accession>
<keyword evidence="4" id="KW-0804">Transcription</keyword>
<dbReference type="AlphaFoldDB" id="A0A8T2YRP4"/>
<evidence type="ECO:0000256" key="2">
    <source>
        <dbReference type="ARBA" id="ARBA00009814"/>
    </source>
</evidence>
<dbReference type="Proteomes" id="UP000807159">
    <property type="component" value="Chromosome 5"/>
</dbReference>
<dbReference type="PANTHER" id="PTHR13321">
    <property type="entry name" value="MEDIATOR OF RNA POLYMERASE II TRANSCRIPTION, SUBUNIT 18"/>
    <property type="match status" value="1"/>
</dbReference>
<name>A0A8T2YRP4_POPDE</name>
<keyword evidence="7" id="KW-1185">Reference proteome</keyword>
<evidence type="ECO:0000313" key="6">
    <source>
        <dbReference type="EMBL" id="KAH8507749.1"/>
    </source>
</evidence>
<keyword evidence="3" id="KW-0805">Transcription regulation</keyword>